<keyword evidence="1" id="KW-0472">Membrane</keyword>
<gene>
    <name evidence="2" type="ORF">HGB38_02405</name>
</gene>
<evidence type="ECO:0008006" key="4">
    <source>
        <dbReference type="Google" id="ProtNLM"/>
    </source>
</evidence>
<feature type="transmembrane region" description="Helical" evidence="1">
    <location>
        <begin position="176"/>
        <end position="192"/>
    </location>
</feature>
<organism evidence="2 3">
    <name type="scientific">Nocardia gamkensis</name>
    <dbReference type="NCBI Taxonomy" id="352869"/>
    <lineage>
        <taxon>Bacteria</taxon>
        <taxon>Bacillati</taxon>
        <taxon>Actinomycetota</taxon>
        <taxon>Actinomycetes</taxon>
        <taxon>Mycobacteriales</taxon>
        <taxon>Nocardiaceae</taxon>
        <taxon>Nocardia</taxon>
    </lineage>
</organism>
<feature type="transmembrane region" description="Helical" evidence="1">
    <location>
        <begin position="198"/>
        <end position="216"/>
    </location>
</feature>
<dbReference type="Proteomes" id="UP000540698">
    <property type="component" value="Unassembled WGS sequence"/>
</dbReference>
<dbReference type="AlphaFoldDB" id="A0A7X6KZL4"/>
<feature type="transmembrane region" description="Helical" evidence="1">
    <location>
        <begin position="61"/>
        <end position="83"/>
    </location>
</feature>
<keyword evidence="3" id="KW-1185">Reference proteome</keyword>
<name>A0A7X6KZL4_9NOCA</name>
<proteinExistence type="predicted"/>
<feature type="transmembrane region" description="Helical" evidence="1">
    <location>
        <begin position="152"/>
        <end position="169"/>
    </location>
</feature>
<evidence type="ECO:0000313" key="3">
    <source>
        <dbReference type="Proteomes" id="UP000540698"/>
    </source>
</evidence>
<accession>A0A7X6KZL4</accession>
<evidence type="ECO:0000313" key="2">
    <source>
        <dbReference type="EMBL" id="NKY25086.1"/>
    </source>
</evidence>
<comment type="caution">
    <text evidence="2">The sequence shown here is derived from an EMBL/GenBank/DDBJ whole genome shotgun (WGS) entry which is preliminary data.</text>
</comment>
<keyword evidence="1" id="KW-0812">Transmembrane</keyword>
<reference evidence="2 3" key="1">
    <citation type="submission" date="2020-04" db="EMBL/GenBank/DDBJ databases">
        <title>MicrobeNet Type strains.</title>
        <authorList>
            <person name="Nicholson A.C."/>
        </authorList>
    </citation>
    <scope>NUCLEOTIDE SEQUENCE [LARGE SCALE GENOMIC DNA]</scope>
    <source>
        <strain evidence="2 3">DSM 44956</strain>
    </source>
</reference>
<dbReference type="RefSeq" id="WP_084498633.1">
    <property type="nucleotide sequence ID" value="NZ_JAAXOS010000001.1"/>
</dbReference>
<keyword evidence="1" id="KW-1133">Transmembrane helix</keyword>
<protein>
    <recommendedName>
        <fullName evidence="4">DUF4386 domain-containing protein</fullName>
    </recommendedName>
</protein>
<feature type="transmembrane region" description="Helical" evidence="1">
    <location>
        <begin position="21"/>
        <end position="41"/>
    </location>
</feature>
<sequence>MPTPSQHTKPAPPLRRLSTPRAAALAGVVFAALLGTTLVLIRITMPEHAENSTQWLQDRHGVITTATVLMPFAGISFLWFIGVVRDGFGQYEDRFFLSVFLGSGLLFLAMMFVATAGAAGLVMSNDSVTDQGARAEVINYGRMVVVSASQTYALRMAAVFMISLATIWAKTRLMPRWLVGLSYLLAVALLVASEMNRWVTLVFPVWVLVVSGLLLARAGLIDQQRDERGESRRQLS</sequence>
<evidence type="ECO:0000256" key="1">
    <source>
        <dbReference type="SAM" id="Phobius"/>
    </source>
</evidence>
<feature type="transmembrane region" description="Helical" evidence="1">
    <location>
        <begin position="95"/>
        <end position="122"/>
    </location>
</feature>
<dbReference type="EMBL" id="JAAXOS010000001">
    <property type="protein sequence ID" value="NKY25086.1"/>
    <property type="molecule type" value="Genomic_DNA"/>
</dbReference>